<feature type="region of interest" description="Disordered" evidence="6">
    <location>
        <begin position="578"/>
        <end position="609"/>
    </location>
</feature>
<keyword evidence="9" id="KW-1185">Reference proteome</keyword>
<dbReference type="Gene3D" id="3.30.420.150">
    <property type="entry name" value="Exopolyphosphatase. Domain 2"/>
    <property type="match status" value="1"/>
</dbReference>
<dbReference type="EMBL" id="BMAR01000001">
    <property type="protein sequence ID" value="GFR41027.1"/>
    <property type="molecule type" value="Genomic_DNA"/>
</dbReference>
<keyword evidence="7" id="KW-1133">Transmembrane helix</keyword>
<accession>A0AAD3DHV9</accession>
<feature type="compositionally biased region" description="Gly residues" evidence="6">
    <location>
        <begin position="752"/>
        <end position="766"/>
    </location>
</feature>
<comment type="caution">
    <text evidence="8">The sequence shown here is derived from an EMBL/GenBank/DDBJ whole genome shotgun (WGS) entry which is preliminary data.</text>
</comment>
<feature type="transmembrane region" description="Helical" evidence="7">
    <location>
        <begin position="67"/>
        <end position="88"/>
    </location>
</feature>
<gene>
    <name evidence="8" type="ORF">Agub_g1459</name>
</gene>
<name>A0AAD3DHV9_9CHLO</name>
<feature type="compositionally biased region" description="Low complexity" evidence="6">
    <location>
        <begin position="431"/>
        <end position="442"/>
    </location>
</feature>
<evidence type="ECO:0000256" key="7">
    <source>
        <dbReference type="SAM" id="Phobius"/>
    </source>
</evidence>
<dbReference type="GO" id="GO:0005524">
    <property type="term" value="F:ATP binding"/>
    <property type="evidence" value="ECO:0007669"/>
    <property type="project" value="UniProtKB-KW"/>
</dbReference>
<evidence type="ECO:0000256" key="1">
    <source>
        <dbReference type="ARBA" id="ARBA00009283"/>
    </source>
</evidence>
<dbReference type="GO" id="GO:0009134">
    <property type="term" value="P:nucleoside diphosphate catabolic process"/>
    <property type="evidence" value="ECO:0007669"/>
    <property type="project" value="TreeGrafter"/>
</dbReference>
<protein>
    <recommendedName>
        <fullName evidence="10">Apyrase</fullName>
    </recommendedName>
</protein>
<feature type="region of interest" description="Disordered" evidence="6">
    <location>
        <begin position="387"/>
        <end position="444"/>
    </location>
</feature>
<feature type="compositionally biased region" description="Gly residues" evidence="6">
    <location>
        <begin position="578"/>
        <end position="597"/>
    </location>
</feature>
<proteinExistence type="inferred from homology"/>
<dbReference type="AlphaFoldDB" id="A0AAD3DHV9"/>
<evidence type="ECO:0000256" key="4">
    <source>
        <dbReference type="PIRSR" id="PIRSR600407-2"/>
    </source>
</evidence>
<feature type="active site" description="Proton acceptor" evidence="3">
    <location>
        <position position="224"/>
    </location>
</feature>
<keyword evidence="2 5" id="KW-0378">Hydrolase</keyword>
<dbReference type="InterPro" id="IPR000407">
    <property type="entry name" value="GDA1_CD39_NTPase"/>
</dbReference>
<dbReference type="GO" id="GO:0017110">
    <property type="term" value="F:nucleoside diphosphate phosphatase activity"/>
    <property type="evidence" value="ECO:0007669"/>
    <property type="project" value="TreeGrafter"/>
</dbReference>
<keyword evidence="4" id="KW-0067">ATP-binding</keyword>
<evidence type="ECO:0000256" key="5">
    <source>
        <dbReference type="RuleBase" id="RU003833"/>
    </source>
</evidence>
<dbReference type="PANTHER" id="PTHR11782:SF3">
    <property type="entry name" value="APYRASE 6-RELATED"/>
    <property type="match status" value="1"/>
</dbReference>
<dbReference type="Proteomes" id="UP001054857">
    <property type="component" value="Unassembled WGS sequence"/>
</dbReference>
<feature type="binding site" evidence="4">
    <location>
        <begin position="268"/>
        <end position="272"/>
    </location>
    <ligand>
        <name>ATP</name>
        <dbReference type="ChEBI" id="CHEBI:30616"/>
    </ligand>
</feature>
<feature type="non-terminal residue" evidence="8">
    <location>
        <position position="801"/>
    </location>
</feature>
<dbReference type="Gene3D" id="3.30.420.40">
    <property type="match status" value="1"/>
</dbReference>
<keyword evidence="4" id="KW-0547">Nucleotide-binding</keyword>
<dbReference type="PROSITE" id="PS01238">
    <property type="entry name" value="GDA1_CD39_NTPASE"/>
    <property type="match status" value="1"/>
</dbReference>
<evidence type="ECO:0000256" key="6">
    <source>
        <dbReference type="SAM" id="MobiDB-lite"/>
    </source>
</evidence>
<comment type="similarity">
    <text evidence="1 5">Belongs to the GDA1/CD39 NTPase family.</text>
</comment>
<evidence type="ECO:0000256" key="2">
    <source>
        <dbReference type="ARBA" id="ARBA00022801"/>
    </source>
</evidence>
<feature type="transmembrane region" description="Helical" evidence="7">
    <location>
        <begin position="621"/>
        <end position="640"/>
    </location>
</feature>
<evidence type="ECO:0000256" key="3">
    <source>
        <dbReference type="PIRSR" id="PIRSR600407-1"/>
    </source>
</evidence>
<evidence type="ECO:0000313" key="9">
    <source>
        <dbReference type="Proteomes" id="UP001054857"/>
    </source>
</evidence>
<keyword evidence="7" id="KW-0812">Transmembrane</keyword>
<feature type="region of interest" description="Disordered" evidence="6">
    <location>
        <begin position="711"/>
        <end position="769"/>
    </location>
</feature>
<dbReference type="Pfam" id="PF01150">
    <property type="entry name" value="GDA1_CD39"/>
    <property type="match status" value="2"/>
</dbReference>
<dbReference type="GO" id="GO:0016020">
    <property type="term" value="C:membrane"/>
    <property type="evidence" value="ECO:0007669"/>
    <property type="project" value="TreeGrafter"/>
</dbReference>
<organism evidence="8 9">
    <name type="scientific">Astrephomene gubernaculifera</name>
    <dbReference type="NCBI Taxonomy" id="47775"/>
    <lineage>
        <taxon>Eukaryota</taxon>
        <taxon>Viridiplantae</taxon>
        <taxon>Chlorophyta</taxon>
        <taxon>core chlorophytes</taxon>
        <taxon>Chlorophyceae</taxon>
        <taxon>CS clade</taxon>
        <taxon>Chlamydomonadales</taxon>
        <taxon>Astrephomenaceae</taxon>
        <taxon>Astrephomene</taxon>
    </lineage>
</organism>
<evidence type="ECO:0000313" key="8">
    <source>
        <dbReference type="EMBL" id="GFR41027.1"/>
    </source>
</evidence>
<evidence type="ECO:0008006" key="10">
    <source>
        <dbReference type="Google" id="ProtNLM"/>
    </source>
</evidence>
<reference evidence="8 9" key="1">
    <citation type="journal article" date="2021" name="Sci. Rep.">
        <title>Genome sequencing of the multicellular alga Astrephomene provides insights into convergent evolution of germ-soma differentiation.</title>
        <authorList>
            <person name="Yamashita S."/>
            <person name="Yamamoto K."/>
            <person name="Matsuzaki R."/>
            <person name="Suzuki S."/>
            <person name="Yamaguchi H."/>
            <person name="Hirooka S."/>
            <person name="Minakuchi Y."/>
            <person name="Miyagishima S."/>
            <person name="Kawachi M."/>
            <person name="Toyoda A."/>
            <person name="Nozaki H."/>
        </authorList>
    </citation>
    <scope>NUCLEOTIDE SEQUENCE [LARGE SCALE GENOMIC DNA]</scope>
    <source>
        <strain evidence="8 9">NIES-4017</strain>
    </source>
</reference>
<keyword evidence="7" id="KW-0472">Membrane</keyword>
<sequence>PNGRGLADSTDSAMQTSRSSLRLSIWLSDEDVAAKSAAIRLSKSLNRHISRLRLAPQWLMVDRKARFASVLLLFLAALLALGVLLQAVNGLRSEAHADKYAVYIDGGSSGTRVRVFRYRPARAPAYVALVLPEPSMAVEPGLSAHAGHPRLAAASLQPLLDFAYEHVPPQRWSVTPVRLLATAGLRLLSEQQQVDILAACRELLAASRLCFKPEWATVIGGEMEGLYGWAAVNYITGALQEAAGHAHHSRKEVLDPAQLFTGLLEMGGASMQVTFLPPAAVRLPEQYGKHLHLPGVPSRLFTHSYLGLGMDSALARAAEYVLQRQRQQQQHLGPGERHPRVSTVADPCLPVGYVSEDGRHGNASFLQCLEVVNEILPAHNCSTGAVPGAADDDGRTHHHHHSQPASSTAGSSTHITEGDDGDSIGHSGHRSTQSIGASSSSGTGSGSSGCFLQGSYVPALAGRFVAVENFAWTARALGLPTSATLRQLREHGGQYCARHWSSLHAEFSGHISDQFLVRYCFGAAYILALLHRGLGLGLDDTRLTWTNTVRERSSGAEVGLNWVLGAAVVDAMSDRDGPGGIAGAEEGGGSGSGGRGGSQRFRVRADSGDPTASVAGMRRELLLPLVALFVLVGFLAVVLLRVGAGQSRKAPAAAQGNGGSSSAGRTAALAAPGRQMYGTGGGLGATATAWSTSSLATAVAAPRYGPTAVAVEPSDAGSLDPGLGPRPAAVEGRGDGRGPTGGGQGAVRNNVGHGGLQTQEGGGGGSRHAVVVKSAGSYGANLRRSPSFVSVWLGLDSGPAR</sequence>
<feature type="compositionally biased region" description="Polar residues" evidence="6">
    <location>
        <begin position="403"/>
        <end position="415"/>
    </location>
</feature>
<dbReference type="PANTHER" id="PTHR11782">
    <property type="entry name" value="ADENOSINE/GUANOSINE DIPHOSPHATASE"/>
    <property type="match status" value="1"/>
</dbReference>